<evidence type="ECO:0000256" key="2">
    <source>
        <dbReference type="ARBA" id="ARBA00022741"/>
    </source>
</evidence>
<dbReference type="InterPro" id="IPR003593">
    <property type="entry name" value="AAA+_ATPase"/>
</dbReference>
<dbReference type="SUPFAM" id="SSF52540">
    <property type="entry name" value="P-loop containing nucleoside triphosphate hydrolases"/>
    <property type="match status" value="1"/>
</dbReference>
<dbReference type="InterPro" id="IPR015854">
    <property type="entry name" value="ABC_transpr_LolD-like"/>
</dbReference>
<dbReference type="GO" id="GO:0005524">
    <property type="term" value="F:ATP binding"/>
    <property type="evidence" value="ECO:0007669"/>
    <property type="project" value="UniProtKB-KW"/>
</dbReference>
<sequence length="257" mass="27285">MINTYAGPSGETPVAGWIPAVTAEGVSKVYGTGDAAVHALRGVDVTFATGAFTAIMGPSGSGKSTLMHCLAGLDTVTSGRIVLGDAEITGMGDRRLTMLRRDRVGFVFQAFNLLPTLTAEQNILLPLELAGHRPDRAWFAHVVDVLGLGDRLRHRPNELSGGQQQRVACARAIVARPKVIFADEPTGNLDSRAGAEVLGFLRSSVREMGQTIVMVTHDPVAASYADRVVFLRDGEIVSEIVQPTAESVLDRLKALGA</sequence>
<comment type="caution">
    <text evidence="5">The sequence shown here is derived from an EMBL/GenBank/DDBJ whole genome shotgun (WGS) entry which is preliminary data.</text>
</comment>
<dbReference type="Gene3D" id="3.40.50.300">
    <property type="entry name" value="P-loop containing nucleotide triphosphate hydrolases"/>
    <property type="match status" value="1"/>
</dbReference>
<dbReference type="PANTHER" id="PTHR24220">
    <property type="entry name" value="IMPORT ATP-BINDING PROTEIN"/>
    <property type="match status" value="1"/>
</dbReference>
<dbReference type="InterPro" id="IPR003439">
    <property type="entry name" value="ABC_transporter-like_ATP-bd"/>
</dbReference>
<dbReference type="InterPro" id="IPR027417">
    <property type="entry name" value="P-loop_NTPase"/>
</dbReference>
<evidence type="ECO:0000256" key="1">
    <source>
        <dbReference type="ARBA" id="ARBA00022448"/>
    </source>
</evidence>
<dbReference type="EMBL" id="RBWU01000006">
    <property type="protein sequence ID" value="RKS70754.1"/>
    <property type="molecule type" value="Genomic_DNA"/>
</dbReference>
<evidence type="ECO:0000256" key="3">
    <source>
        <dbReference type="ARBA" id="ARBA00022840"/>
    </source>
</evidence>
<evidence type="ECO:0000313" key="6">
    <source>
        <dbReference type="Proteomes" id="UP000274601"/>
    </source>
</evidence>
<keyword evidence="2" id="KW-0547">Nucleotide-binding</keyword>
<gene>
    <name evidence="5" type="ORF">BZB76_5233</name>
</gene>
<evidence type="ECO:0000259" key="4">
    <source>
        <dbReference type="PROSITE" id="PS50893"/>
    </source>
</evidence>
<dbReference type="PROSITE" id="PS50893">
    <property type="entry name" value="ABC_TRANSPORTER_2"/>
    <property type="match status" value="1"/>
</dbReference>
<dbReference type="Pfam" id="PF00005">
    <property type="entry name" value="ABC_tran"/>
    <property type="match status" value="1"/>
</dbReference>
<organism evidence="5 6">
    <name type="scientific">Actinomadura pelletieri DSM 43383</name>
    <dbReference type="NCBI Taxonomy" id="1120940"/>
    <lineage>
        <taxon>Bacteria</taxon>
        <taxon>Bacillati</taxon>
        <taxon>Actinomycetota</taxon>
        <taxon>Actinomycetes</taxon>
        <taxon>Streptosporangiales</taxon>
        <taxon>Thermomonosporaceae</taxon>
        <taxon>Actinomadura</taxon>
    </lineage>
</organism>
<dbReference type="SMART" id="SM00382">
    <property type="entry name" value="AAA"/>
    <property type="match status" value="1"/>
</dbReference>
<dbReference type="PANTHER" id="PTHR24220:SF685">
    <property type="entry name" value="ABC TRANSPORTER RELATED"/>
    <property type="match status" value="1"/>
</dbReference>
<dbReference type="GO" id="GO:0098796">
    <property type="term" value="C:membrane protein complex"/>
    <property type="evidence" value="ECO:0007669"/>
    <property type="project" value="UniProtKB-ARBA"/>
</dbReference>
<dbReference type="AlphaFoldDB" id="A0A495QFW2"/>
<dbReference type="InterPro" id="IPR017911">
    <property type="entry name" value="MacB-like_ATP-bd"/>
</dbReference>
<keyword evidence="6" id="KW-1185">Reference proteome</keyword>
<dbReference type="GO" id="GO:0016887">
    <property type="term" value="F:ATP hydrolysis activity"/>
    <property type="evidence" value="ECO:0007669"/>
    <property type="project" value="InterPro"/>
</dbReference>
<dbReference type="GO" id="GO:0005886">
    <property type="term" value="C:plasma membrane"/>
    <property type="evidence" value="ECO:0007669"/>
    <property type="project" value="TreeGrafter"/>
</dbReference>
<evidence type="ECO:0000313" key="5">
    <source>
        <dbReference type="EMBL" id="RKS70754.1"/>
    </source>
</evidence>
<protein>
    <submittedName>
        <fullName evidence="5">Putative ABC transport system ATP-binding protein</fullName>
    </submittedName>
</protein>
<accession>A0A495QFW2</accession>
<reference evidence="5 6" key="1">
    <citation type="submission" date="2018-10" db="EMBL/GenBank/DDBJ databases">
        <title>Genomic Encyclopedia of Archaeal and Bacterial Type Strains, Phase II (KMG-II): from individual species to whole genera.</title>
        <authorList>
            <person name="Goeker M."/>
        </authorList>
    </citation>
    <scope>NUCLEOTIDE SEQUENCE [LARGE SCALE GENOMIC DNA]</scope>
    <source>
        <strain evidence="5 6">DSM 43383</strain>
    </source>
</reference>
<dbReference type="CDD" id="cd03255">
    <property type="entry name" value="ABC_MJ0796_LolCDE_FtsE"/>
    <property type="match status" value="1"/>
</dbReference>
<feature type="domain" description="ABC transporter" evidence="4">
    <location>
        <begin position="21"/>
        <end position="257"/>
    </location>
</feature>
<dbReference type="FunFam" id="3.40.50.300:FF:000032">
    <property type="entry name" value="Export ABC transporter ATP-binding protein"/>
    <property type="match status" value="1"/>
</dbReference>
<keyword evidence="1" id="KW-0813">Transport</keyword>
<proteinExistence type="predicted"/>
<keyword evidence="3 5" id="KW-0067">ATP-binding</keyword>
<dbReference type="Proteomes" id="UP000274601">
    <property type="component" value="Unassembled WGS sequence"/>
</dbReference>
<dbReference type="GO" id="GO:0022857">
    <property type="term" value="F:transmembrane transporter activity"/>
    <property type="evidence" value="ECO:0007669"/>
    <property type="project" value="UniProtKB-ARBA"/>
</dbReference>
<name>A0A495QFW2_9ACTN</name>